<sequence length="82" mass="8938">MSVSEPGVEADQLFTESLNRSNSLLSRYSRRKTAQHFSWNCSKDALSASGLPHDKGRGRLGSPGRALRNSAFPRYRGDPSGG</sequence>
<dbReference type="AlphaFoldDB" id="A0A5B0W3Q8"/>
<protein>
    <submittedName>
        <fullName evidence="2">Uncharacterized protein</fullName>
    </submittedName>
</protein>
<evidence type="ECO:0000313" key="2">
    <source>
        <dbReference type="EMBL" id="KAA1181228.1"/>
    </source>
</evidence>
<evidence type="ECO:0000313" key="3">
    <source>
        <dbReference type="Proteomes" id="UP000323608"/>
    </source>
</evidence>
<accession>A0A5B0W3Q8</accession>
<proteinExistence type="predicted"/>
<evidence type="ECO:0000256" key="1">
    <source>
        <dbReference type="SAM" id="MobiDB-lite"/>
    </source>
</evidence>
<dbReference type="Proteomes" id="UP000323608">
    <property type="component" value="Unassembled WGS sequence"/>
</dbReference>
<reference evidence="2 3" key="1">
    <citation type="submission" date="2019-07" db="EMBL/GenBank/DDBJ databases">
        <title>The Draft Genome Sequence of Rhizobium tropici SARCC-755 Associated with Superior Nodulation on Pigeonpea (Cajanus cajan (L.) Millsp.).</title>
        <authorList>
            <person name="Bopape F.L."/>
            <person name="Hassen A.I."/>
            <person name="Swanevelder Z.H."/>
            <person name="Gwata E.T."/>
        </authorList>
    </citation>
    <scope>NUCLEOTIDE SEQUENCE [LARGE SCALE GENOMIC DNA]</scope>
    <source>
        <strain evidence="2 3">SARCC-755</strain>
    </source>
</reference>
<comment type="caution">
    <text evidence="2">The sequence shown here is derived from an EMBL/GenBank/DDBJ whole genome shotgun (WGS) entry which is preliminary data.</text>
</comment>
<organism evidence="2 3">
    <name type="scientific">Rhizobium tropici</name>
    <dbReference type="NCBI Taxonomy" id="398"/>
    <lineage>
        <taxon>Bacteria</taxon>
        <taxon>Pseudomonadati</taxon>
        <taxon>Pseudomonadota</taxon>
        <taxon>Alphaproteobacteria</taxon>
        <taxon>Hyphomicrobiales</taxon>
        <taxon>Rhizobiaceae</taxon>
        <taxon>Rhizobium/Agrobacterium group</taxon>
        <taxon>Rhizobium</taxon>
    </lineage>
</organism>
<feature type="region of interest" description="Disordered" evidence="1">
    <location>
        <begin position="47"/>
        <end position="82"/>
    </location>
</feature>
<name>A0A5B0W3Q8_RHITR</name>
<dbReference type="EMBL" id="VNIP01000007">
    <property type="protein sequence ID" value="KAA1181228.1"/>
    <property type="molecule type" value="Genomic_DNA"/>
</dbReference>
<gene>
    <name evidence="2" type="ORF">FP026_12970</name>
</gene>